<sequence length="447" mass="49992">MVIKELGVQVPTVLLPQEGIDLTKWSVVACDQYTSEPAYWARVAQLVGDAPSTLHLIFPEVYLEQDDRAARIQKINNTMQEYLTAGMLVEHTGFILVDRQTSNAASRKGLVMALDLEQYDYHRGAQTLIRATEGTVLDRLPPRIKIREHAPIELPHIMVLIDDPDRTVIEPVAEQVGQLKKLYDFDLMLDGGHVKGYLVDQPAIIDGVLAALAKLADPTVFQAKYGVGPDKGVLLFAMGDGNHSLATAKAVWENLKKSLTPEELANHPARYALVEIVNVHDDGLTFEPIHRVVFNTEPRQLLDKMVQYFNQHNGQAYDQSVTDQEAFQQEADRLRKLGYHVIPYLTARTAGVVVIKNPRHNLEAGSLQSCLNELATQEPGLKIDYIHGADVVRDLAAQDGTIGFYLPPMSKHDLFKTVILDGALPRKTFSMGEAQEKRFYLECRKIK</sequence>
<organism evidence="1 2">
    <name type="scientific">Desulfotomaculum nigrificans (strain DSM 14880 / VKM B-2319 / CO-1-SRB)</name>
    <name type="common">Desulfotomaculum carboxydivorans</name>
    <dbReference type="NCBI Taxonomy" id="868595"/>
    <lineage>
        <taxon>Bacteria</taxon>
        <taxon>Bacillati</taxon>
        <taxon>Bacillota</taxon>
        <taxon>Clostridia</taxon>
        <taxon>Eubacteriales</taxon>
        <taxon>Desulfotomaculaceae</taxon>
        <taxon>Desulfotomaculum</taxon>
    </lineage>
</organism>
<dbReference type="HOGENOM" id="CLU_036573_0_0_9"/>
<evidence type="ECO:0000313" key="2">
    <source>
        <dbReference type="Proteomes" id="UP000009226"/>
    </source>
</evidence>
<dbReference type="eggNOG" id="COG4198">
    <property type="taxonomic scope" value="Bacteria"/>
</dbReference>
<dbReference type="RefSeq" id="WP_013810564.1">
    <property type="nucleotide sequence ID" value="NC_015565.1"/>
</dbReference>
<dbReference type="EMBL" id="CP002736">
    <property type="protein sequence ID" value="AEF94976.1"/>
    <property type="molecule type" value="Genomic_DNA"/>
</dbReference>
<gene>
    <name evidence="1" type="ordered locus">Desca_2137</name>
</gene>
<dbReference type="PANTHER" id="PTHR36454">
    <property type="entry name" value="LMO2823 PROTEIN"/>
    <property type="match status" value="1"/>
</dbReference>
<keyword evidence="2" id="KW-1185">Reference proteome</keyword>
<dbReference type="Proteomes" id="UP000009226">
    <property type="component" value="Chromosome"/>
</dbReference>
<accession>F6BA07</accession>
<dbReference type="STRING" id="868595.Desca_2137"/>
<name>F6BA07_DESCC</name>
<dbReference type="InterPro" id="IPR008323">
    <property type="entry name" value="UCP033563"/>
</dbReference>
<evidence type="ECO:0000313" key="1">
    <source>
        <dbReference type="EMBL" id="AEF94976.1"/>
    </source>
</evidence>
<proteinExistence type="predicted"/>
<dbReference type="Pfam" id="PF06245">
    <property type="entry name" value="DUF1015"/>
    <property type="match status" value="1"/>
</dbReference>
<dbReference type="AlphaFoldDB" id="F6BA07"/>
<reference evidence="1" key="1">
    <citation type="submission" date="2011-05" db="EMBL/GenBank/DDBJ databases">
        <title>Complete sequence of Desulfotomaculum carboxydivorans CO-1-SRB.</title>
        <authorList>
            <consortium name="US DOE Joint Genome Institute"/>
            <person name="Lucas S."/>
            <person name="Han J."/>
            <person name="Lapidus A."/>
            <person name="Cheng J.-F."/>
            <person name="Goodwin L."/>
            <person name="Pitluck S."/>
            <person name="Peters L."/>
            <person name="Mikhailova N."/>
            <person name="Lu M."/>
            <person name="Han C."/>
            <person name="Tapia R."/>
            <person name="Land M."/>
            <person name="Hauser L."/>
            <person name="Kyrpides N."/>
            <person name="Ivanova N."/>
            <person name="Pagani I."/>
            <person name="Stams A."/>
            <person name="Plugge C."/>
            <person name="Muyzer G."/>
            <person name="Kuever J."/>
            <person name="Parshina S."/>
            <person name="Ivanova A."/>
            <person name="Nazina T."/>
            <person name="Woyke T."/>
        </authorList>
    </citation>
    <scope>NUCLEOTIDE SEQUENCE [LARGE SCALE GENOMIC DNA]</scope>
    <source>
        <strain evidence="1">CO-1-SRB</strain>
    </source>
</reference>
<protein>
    <submittedName>
        <fullName evidence="1">Uncharacterized conserved protein UCP033563</fullName>
    </submittedName>
</protein>
<dbReference type="KEGG" id="dca:Desca_2137"/>
<dbReference type="PANTHER" id="PTHR36454:SF1">
    <property type="entry name" value="DUF1015 DOMAIN-CONTAINING PROTEIN"/>
    <property type="match status" value="1"/>
</dbReference>